<dbReference type="Gene3D" id="3.40.50.1820">
    <property type="entry name" value="alpha/beta hydrolase"/>
    <property type="match status" value="1"/>
</dbReference>
<dbReference type="SUPFAM" id="SSF53474">
    <property type="entry name" value="alpha/beta-Hydrolases"/>
    <property type="match status" value="1"/>
</dbReference>
<dbReference type="GO" id="GO:0016020">
    <property type="term" value="C:membrane"/>
    <property type="evidence" value="ECO:0007669"/>
    <property type="project" value="TreeGrafter"/>
</dbReference>
<comment type="caution">
    <text evidence="2">The sequence shown here is derived from an EMBL/GenBank/DDBJ whole genome shotgun (WGS) entry which is preliminary data.</text>
</comment>
<gene>
    <name evidence="2" type="ORF">JJB11_09900</name>
</gene>
<dbReference type="EMBL" id="JAEPWM010000003">
    <property type="protein sequence ID" value="MBK6006404.1"/>
    <property type="molecule type" value="Genomic_DNA"/>
</dbReference>
<dbReference type="InterPro" id="IPR029058">
    <property type="entry name" value="AB_hydrolase_fold"/>
</dbReference>
<dbReference type="InterPro" id="IPR000639">
    <property type="entry name" value="Epox_hydrolase-like"/>
</dbReference>
<proteinExistence type="predicted"/>
<evidence type="ECO:0000259" key="1">
    <source>
        <dbReference type="Pfam" id="PF00561"/>
    </source>
</evidence>
<reference evidence="2" key="1">
    <citation type="journal article" date="2012" name="J. Microbiol. Biotechnol.">
        <title>Ramlibacter ginsenosidimutans sp. nov., with ginsenoside-converting activity.</title>
        <authorList>
            <person name="Wang L."/>
            <person name="An D.S."/>
            <person name="Kim S.G."/>
            <person name="Jin F.X."/>
            <person name="Kim S.C."/>
            <person name="Lee S.T."/>
            <person name="Im W.T."/>
        </authorList>
    </citation>
    <scope>NUCLEOTIDE SEQUENCE</scope>
    <source>
        <strain evidence="2">KACC 17527</strain>
    </source>
</reference>
<keyword evidence="3" id="KW-1185">Reference proteome</keyword>
<evidence type="ECO:0000313" key="3">
    <source>
        <dbReference type="Proteomes" id="UP000630528"/>
    </source>
</evidence>
<keyword evidence="2" id="KW-0378">Hydrolase</keyword>
<feature type="domain" description="AB hydrolase-1" evidence="1">
    <location>
        <begin position="49"/>
        <end position="274"/>
    </location>
</feature>
<evidence type="ECO:0000313" key="2">
    <source>
        <dbReference type="EMBL" id="MBK6006404.1"/>
    </source>
</evidence>
<dbReference type="PANTHER" id="PTHR43798">
    <property type="entry name" value="MONOACYLGLYCEROL LIPASE"/>
    <property type="match status" value="1"/>
</dbReference>
<dbReference type="RefSeq" id="WP_201169513.1">
    <property type="nucleotide sequence ID" value="NZ_JAEPWM010000003.1"/>
</dbReference>
<sequence>MTATPQLPPLQTELPHAALRVLSRARTLTTPCGDGDIVWHTWGDDAHEPLVLLHGGSGSWTHWIRNVDALAESGRRVVVPDLPGFGDSARPPGGQDADAVAPAIAAALPAVVGAAPVDVVGFSFGGLCAGLIAASDPQHVRRIVLVGAPGLGLRDRRLSLTSWRDQPTEEGKLAAHRSNLATLMLKPETVDDLAVALQSVNVPRDRMQRRRLALSDILAQTLPKITCRVDAIYGEQDALYRDTLPALRQKLSLAPTLGELIVLPGAAHWLQYEDPQAFHRTLLGILA</sequence>
<dbReference type="AlphaFoldDB" id="A0A934TRV8"/>
<dbReference type="PRINTS" id="PR00412">
    <property type="entry name" value="EPOXHYDRLASE"/>
</dbReference>
<dbReference type="Pfam" id="PF00561">
    <property type="entry name" value="Abhydrolase_1"/>
    <property type="match status" value="1"/>
</dbReference>
<organism evidence="2 3">
    <name type="scientific">Ramlibacter ginsenosidimutans</name>
    <dbReference type="NCBI Taxonomy" id="502333"/>
    <lineage>
        <taxon>Bacteria</taxon>
        <taxon>Pseudomonadati</taxon>
        <taxon>Pseudomonadota</taxon>
        <taxon>Betaproteobacteria</taxon>
        <taxon>Burkholderiales</taxon>
        <taxon>Comamonadaceae</taxon>
        <taxon>Ramlibacter</taxon>
    </lineage>
</organism>
<dbReference type="PANTHER" id="PTHR43798:SF33">
    <property type="entry name" value="HYDROLASE, PUTATIVE (AFU_ORTHOLOGUE AFUA_2G14860)-RELATED"/>
    <property type="match status" value="1"/>
</dbReference>
<dbReference type="InterPro" id="IPR000073">
    <property type="entry name" value="AB_hydrolase_1"/>
</dbReference>
<name>A0A934TRV8_9BURK</name>
<reference evidence="2" key="2">
    <citation type="submission" date="2021-01" db="EMBL/GenBank/DDBJ databases">
        <authorList>
            <person name="Kang M."/>
        </authorList>
    </citation>
    <scope>NUCLEOTIDE SEQUENCE</scope>
    <source>
        <strain evidence="2">KACC 17527</strain>
    </source>
</reference>
<dbReference type="Proteomes" id="UP000630528">
    <property type="component" value="Unassembled WGS sequence"/>
</dbReference>
<dbReference type="GO" id="GO:0016787">
    <property type="term" value="F:hydrolase activity"/>
    <property type="evidence" value="ECO:0007669"/>
    <property type="project" value="UniProtKB-KW"/>
</dbReference>
<dbReference type="InterPro" id="IPR050266">
    <property type="entry name" value="AB_hydrolase_sf"/>
</dbReference>
<protein>
    <submittedName>
        <fullName evidence="2">Alpha/beta fold hydrolase</fullName>
    </submittedName>
</protein>
<accession>A0A934TRV8</accession>
<dbReference type="PRINTS" id="PR00111">
    <property type="entry name" value="ABHYDROLASE"/>
</dbReference>